<dbReference type="InterPro" id="IPR044974">
    <property type="entry name" value="Disease_R_plants"/>
</dbReference>
<keyword evidence="6" id="KW-1185">Reference proteome</keyword>
<dbReference type="SMART" id="SM00255">
    <property type="entry name" value="TIR"/>
    <property type="match status" value="1"/>
</dbReference>
<evidence type="ECO:0000259" key="4">
    <source>
        <dbReference type="PROSITE" id="PS50104"/>
    </source>
</evidence>
<evidence type="ECO:0000313" key="5">
    <source>
        <dbReference type="EMBL" id="CAK9313938.1"/>
    </source>
</evidence>
<dbReference type="PROSITE" id="PS50104">
    <property type="entry name" value="TIR"/>
    <property type="match status" value="1"/>
</dbReference>
<dbReference type="InterPro" id="IPR058192">
    <property type="entry name" value="WHD_ROQ1-like"/>
</dbReference>
<evidence type="ECO:0000256" key="2">
    <source>
        <dbReference type="ARBA" id="ARBA00022737"/>
    </source>
</evidence>
<dbReference type="PANTHER" id="PTHR11017:SF570">
    <property type="entry name" value="DISEASE RESISTANCE PROTEIN (TIR-NBS CLASS)-RELATED"/>
    <property type="match status" value="1"/>
</dbReference>
<sequence>MASSSTKELAASSSSSHPLPRYTFDVFLSFRGEDTRKNITNHLYEALRRQGIVVFRDDDELERGKTIAKTLIKSIKESRCTIVILSERYADSKWCLRELAKIVDCKNTLGQIVLVVFYKINPSDVISPTGIFEKFFIIHENDVNENFEEVQSWRNAMRVVGGLPPWLVNEETETEKVQNIVKHAFNLLRPDLLSNDENLVGMNLRLSRMNMLLGIGLDDKRFIGIWGMGGIGKTTIAKAVFKSVAREFHGSCFLENVRKTFKDGGLLSLQEKLLSDTLMKGKVHIKDGNGAAMIKKNLGNQKVLVILDDVDHFSQVKELAGGEEWFGCGSRIIITTRDEGLLLSLGVDIRYNVESFSDEEALQLFCHEAFGVKFPEKGYLDLCMQFIEYAEGLPSAIKALGYSLHGRLVPSWEDAIKKLNVSLNREVYENLKISYDSLEMQERRFFLDIACFLKGQRKDQVIDTFESFETDAADGLLTKRNAADGLLPKKNAADVLKILQEKSLITMPNNKIQMHNLLQKLGQEIFRGESLGKCSRLWHRKDMDHALRHKQGVEAIETIVLDSNEHGESHLNAKFFSAMTGLKVLRVHNVFLSGNLEYLSNKLRLLSWHGYPFRNLPLDFQPSELLELNLQNSCIGNLWRETKKFDKLKIINLSNSEFLLKTPDLSMVPNLEKLVLNGCIRLQELHPSVGTLKHLILLDLKDCKSLKTICFNICLEALEILILSGCSRLEKFPEIVENMKLVTELHLDGTAIRELHDSIGKLTGLVLLDLRNCKSLLTLPNVIGCLTSIEHLALGGCSKLVEIPDSLGNISCLKKLDVSGTSISHLPLSLRLLTNLEVLNCEGLSRKLCHSLFPFWSTPRNNNSHSFGLRLITCLSKFCSVKVLIFSDCKLVDGDIPNNLSYLSSLQFLDLSSNLFIYLPNSLCQLINLKCLVLDNCSRLRSLPKLPLSLRYVLARDCVSLKEHYNQEDQRPISETEVMVLSYPTSAKHQNSRTAQLMMSSMCTAWENGG</sequence>
<keyword evidence="2" id="KW-0677">Repeat</keyword>
<dbReference type="InterPro" id="IPR002182">
    <property type="entry name" value="NB-ARC"/>
</dbReference>
<gene>
    <name evidence="5" type="ORF">CITCOLO1_LOCUS5677</name>
</gene>
<accession>A0ABP0Y0I0</accession>
<dbReference type="PRINTS" id="PR00364">
    <property type="entry name" value="DISEASERSIST"/>
</dbReference>
<keyword evidence="1" id="KW-0433">Leucine-rich repeat</keyword>
<organism evidence="5 6">
    <name type="scientific">Citrullus colocynthis</name>
    <name type="common">colocynth</name>
    <dbReference type="NCBI Taxonomy" id="252529"/>
    <lineage>
        <taxon>Eukaryota</taxon>
        <taxon>Viridiplantae</taxon>
        <taxon>Streptophyta</taxon>
        <taxon>Embryophyta</taxon>
        <taxon>Tracheophyta</taxon>
        <taxon>Spermatophyta</taxon>
        <taxon>Magnoliopsida</taxon>
        <taxon>eudicotyledons</taxon>
        <taxon>Gunneridae</taxon>
        <taxon>Pentapetalae</taxon>
        <taxon>rosids</taxon>
        <taxon>fabids</taxon>
        <taxon>Cucurbitales</taxon>
        <taxon>Cucurbitaceae</taxon>
        <taxon>Benincaseae</taxon>
        <taxon>Citrullus</taxon>
    </lineage>
</organism>
<evidence type="ECO:0000256" key="3">
    <source>
        <dbReference type="ARBA" id="ARBA00022821"/>
    </source>
</evidence>
<name>A0ABP0Y0I0_9ROSI</name>
<evidence type="ECO:0000256" key="1">
    <source>
        <dbReference type="ARBA" id="ARBA00022614"/>
    </source>
</evidence>
<proteinExistence type="predicted"/>
<dbReference type="EMBL" id="OZ021745">
    <property type="protein sequence ID" value="CAK9313938.1"/>
    <property type="molecule type" value="Genomic_DNA"/>
</dbReference>
<dbReference type="PANTHER" id="PTHR11017">
    <property type="entry name" value="LEUCINE-RICH REPEAT-CONTAINING PROTEIN"/>
    <property type="match status" value="1"/>
</dbReference>
<dbReference type="Proteomes" id="UP001642487">
    <property type="component" value="Chromosome 11"/>
</dbReference>
<dbReference type="Pfam" id="PF23286">
    <property type="entry name" value="LRR_13"/>
    <property type="match status" value="1"/>
</dbReference>
<keyword evidence="3" id="KW-0611">Plant defense</keyword>
<dbReference type="InterPro" id="IPR042197">
    <property type="entry name" value="Apaf_helical"/>
</dbReference>
<dbReference type="Pfam" id="PF00931">
    <property type="entry name" value="NB-ARC"/>
    <property type="match status" value="1"/>
</dbReference>
<feature type="domain" description="TIR" evidence="4">
    <location>
        <begin position="22"/>
        <end position="188"/>
    </location>
</feature>
<dbReference type="SUPFAM" id="SSF52058">
    <property type="entry name" value="L domain-like"/>
    <property type="match status" value="2"/>
</dbReference>
<dbReference type="InterPro" id="IPR027417">
    <property type="entry name" value="P-loop_NTPase"/>
</dbReference>
<dbReference type="SUPFAM" id="SSF52540">
    <property type="entry name" value="P-loop containing nucleoside triphosphate hydrolases"/>
    <property type="match status" value="1"/>
</dbReference>
<dbReference type="Gene3D" id="3.40.50.300">
    <property type="entry name" value="P-loop containing nucleotide triphosphate hydrolases"/>
    <property type="match status" value="1"/>
</dbReference>
<dbReference type="InterPro" id="IPR035897">
    <property type="entry name" value="Toll_tir_struct_dom_sf"/>
</dbReference>
<evidence type="ECO:0000313" key="6">
    <source>
        <dbReference type="Proteomes" id="UP001642487"/>
    </source>
</evidence>
<dbReference type="InterPro" id="IPR000157">
    <property type="entry name" value="TIR_dom"/>
</dbReference>
<dbReference type="Gene3D" id="1.10.8.430">
    <property type="entry name" value="Helical domain of apoptotic protease-activating factors"/>
    <property type="match status" value="1"/>
</dbReference>
<dbReference type="Pfam" id="PF23282">
    <property type="entry name" value="WHD_ROQ1"/>
    <property type="match status" value="1"/>
</dbReference>
<protein>
    <recommendedName>
        <fullName evidence="4">TIR domain-containing protein</fullName>
    </recommendedName>
</protein>
<dbReference type="Gene3D" id="3.40.50.10140">
    <property type="entry name" value="Toll/interleukin-1 receptor homology (TIR) domain"/>
    <property type="match status" value="1"/>
</dbReference>
<dbReference type="Gene3D" id="3.80.10.10">
    <property type="entry name" value="Ribonuclease Inhibitor"/>
    <property type="match status" value="2"/>
</dbReference>
<dbReference type="Pfam" id="PF01582">
    <property type="entry name" value="TIR"/>
    <property type="match status" value="1"/>
</dbReference>
<dbReference type="SUPFAM" id="SSF52200">
    <property type="entry name" value="Toll/Interleukin receptor TIR domain"/>
    <property type="match status" value="1"/>
</dbReference>
<dbReference type="InterPro" id="IPR058546">
    <property type="entry name" value="RPS4B/Roq1-like_LRR"/>
</dbReference>
<reference evidence="5 6" key="1">
    <citation type="submission" date="2024-03" db="EMBL/GenBank/DDBJ databases">
        <authorList>
            <person name="Gkanogiannis A."/>
            <person name="Becerra Lopez-Lavalle L."/>
        </authorList>
    </citation>
    <scope>NUCLEOTIDE SEQUENCE [LARGE SCALE GENOMIC DNA]</scope>
</reference>
<dbReference type="InterPro" id="IPR032675">
    <property type="entry name" value="LRR_dom_sf"/>
</dbReference>